<dbReference type="EMBL" id="WVHS01000002">
    <property type="protein sequence ID" value="MXV15437.1"/>
    <property type="molecule type" value="Genomic_DNA"/>
</dbReference>
<sequence length="154" mass="16861">MSNPLTQPTTVKIPLKTAVRKTTNWREFMASKTSPAEAGKIPKAVYISRADILGLAEQMEKDDTLVGARAYFTLDNEAAEILANNVTFVLVLVQDTQDPKYPNGKDVLTTPDSLKSTMGDPDPGDSDIYDFTMPCPDCCDTLSPLYNGALKKKK</sequence>
<keyword evidence="3" id="KW-1185">Reference proteome</keyword>
<dbReference type="RefSeq" id="WP_160906433.1">
    <property type="nucleotide sequence ID" value="NZ_WVHS01000002.1"/>
</dbReference>
<evidence type="ECO:0000313" key="2">
    <source>
        <dbReference type="EMBL" id="MXV15437.1"/>
    </source>
</evidence>
<dbReference type="AlphaFoldDB" id="A0A7K1XX79"/>
<reference evidence="2 3" key="1">
    <citation type="submission" date="2019-11" db="EMBL/GenBank/DDBJ databases">
        <title>Pedobacter sp. HMF7056 Genome sequencing and assembly.</title>
        <authorList>
            <person name="Kang H."/>
            <person name="Kim H."/>
            <person name="Joh K."/>
        </authorList>
    </citation>
    <scope>NUCLEOTIDE SEQUENCE [LARGE SCALE GENOMIC DNA]</scope>
    <source>
        <strain evidence="2 3">HMF7056</strain>
    </source>
</reference>
<dbReference type="Proteomes" id="UP000451233">
    <property type="component" value="Unassembled WGS sequence"/>
</dbReference>
<evidence type="ECO:0000313" key="3">
    <source>
        <dbReference type="Proteomes" id="UP000451233"/>
    </source>
</evidence>
<feature type="region of interest" description="Disordered" evidence="1">
    <location>
        <begin position="100"/>
        <end position="126"/>
    </location>
</feature>
<organism evidence="2 3">
    <name type="scientific">Hufsiella ginkgonis</name>
    <dbReference type="NCBI Taxonomy" id="2695274"/>
    <lineage>
        <taxon>Bacteria</taxon>
        <taxon>Pseudomonadati</taxon>
        <taxon>Bacteroidota</taxon>
        <taxon>Sphingobacteriia</taxon>
        <taxon>Sphingobacteriales</taxon>
        <taxon>Sphingobacteriaceae</taxon>
        <taxon>Hufsiella</taxon>
    </lineage>
</organism>
<name>A0A7K1XX79_9SPHI</name>
<comment type="caution">
    <text evidence="2">The sequence shown here is derived from an EMBL/GenBank/DDBJ whole genome shotgun (WGS) entry which is preliminary data.</text>
</comment>
<gene>
    <name evidence="2" type="ORF">GS398_08995</name>
</gene>
<evidence type="ECO:0000256" key="1">
    <source>
        <dbReference type="SAM" id="MobiDB-lite"/>
    </source>
</evidence>
<accession>A0A7K1XX79</accession>
<proteinExistence type="predicted"/>
<protein>
    <submittedName>
        <fullName evidence="2">Uncharacterized protein</fullName>
    </submittedName>
</protein>